<dbReference type="GO" id="GO:0005524">
    <property type="term" value="F:ATP binding"/>
    <property type="evidence" value="ECO:0007669"/>
    <property type="project" value="UniProtKB-KW"/>
</dbReference>
<dbReference type="PANTHER" id="PTHR44936:SF10">
    <property type="entry name" value="SENSOR PROTEIN RSTB"/>
    <property type="match status" value="1"/>
</dbReference>
<keyword evidence="4" id="KW-0547">Nucleotide-binding</keyword>
<name>A0A3S2WY67_9BURK</name>
<dbReference type="SUPFAM" id="SSF158472">
    <property type="entry name" value="HAMP domain-like"/>
    <property type="match status" value="1"/>
</dbReference>
<feature type="domain" description="HAMP" evidence="8">
    <location>
        <begin position="233"/>
        <end position="286"/>
    </location>
</feature>
<dbReference type="EMBL" id="SACT01000009">
    <property type="protein sequence ID" value="RVT48875.1"/>
    <property type="molecule type" value="Genomic_DNA"/>
</dbReference>
<dbReference type="RefSeq" id="WP_128200425.1">
    <property type="nucleotide sequence ID" value="NZ_SACT01000009.1"/>
</dbReference>
<keyword evidence="7" id="KW-1133">Transmembrane helix</keyword>
<evidence type="ECO:0000256" key="7">
    <source>
        <dbReference type="SAM" id="Phobius"/>
    </source>
</evidence>
<evidence type="ECO:0000256" key="3">
    <source>
        <dbReference type="ARBA" id="ARBA00022679"/>
    </source>
</evidence>
<dbReference type="Proteomes" id="UP000288178">
    <property type="component" value="Unassembled WGS sequence"/>
</dbReference>
<keyword evidence="5" id="KW-0418">Kinase</keyword>
<dbReference type="Pfam" id="PF00672">
    <property type="entry name" value="HAMP"/>
    <property type="match status" value="1"/>
</dbReference>
<keyword evidence="7" id="KW-0472">Membrane</keyword>
<evidence type="ECO:0000259" key="8">
    <source>
        <dbReference type="PROSITE" id="PS50885"/>
    </source>
</evidence>
<dbReference type="GO" id="GO:0016020">
    <property type="term" value="C:membrane"/>
    <property type="evidence" value="ECO:0007669"/>
    <property type="project" value="InterPro"/>
</dbReference>
<dbReference type="CDD" id="cd06225">
    <property type="entry name" value="HAMP"/>
    <property type="match status" value="1"/>
</dbReference>
<evidence type="ECO:0000256" key="6">
    <source>
        <dbReference type="ARBA" id="ARBA00022840"/>
    </source>
</evidence>
<dbReference type="PANTHER" id="PTHR44936">
    <property type="entry name" value="SENSOR PROTEIN CREC"/>
    <property type="match status" value="1"/>
</dbReference>
<dbReference type="EC" id="2.7.13.3" evidence="2"/>
<dbReference type="SMART" id="SM00304">
    <property type="entry name" value="HAMP"/>
    <property type="match status" value="1"/>
</dbReference>
<evidence type="ECO:0000256" key="4">
    <source>
        <dbReference type="ARBA" id="ARBA00022741"/>
    </source>
</evidence>
<dbReference type="GO" id="GO:0007165">
    <property type="term" value="P:signal transduction"/>
    <property type="evidence" value="ECO:0007669"/>
    <property type="project" value="InterPro"/>
</dbReference>
<gene>
    <name evidence="9" type="ORF">ENE75_21195</name>
</gene>
<keyword evidence="7" id="KW-0812">Transmembrane</keyword>
<evidence type="ECO:0000313" key="9">
    <source>
        <dbReference type="EMBL" id="RVT48875.1"/>
    </source>
</evidence>
<dbReference type="GO" id="GO:0004673">
    <property type="term" value="F:protein histidine kinase activity"/>
    <property type="evidence" value="ECO:0007669"/>
    <property type="project" value="UniProtKB-EC"/>
</dbReference>
<keyword evidence="3" id="KW-0808">Transferase</keyword>
<dbReference type="Gene3D" id="6.10.340.10">
    <property type="match status" value="1"/>
</dbReference>
<keyword evidence="10" id="KW-1185">Reference proteome</keyword>
<accession>A0A3S2WY67</accession>
<evidence type="ECO:0000256" key="1">
    <source>
        <dbReference type="ARBA" id="ARBA00000085"/>
    </source>
</evidence>
<sequence>MKLLFKFNLIYALVMALGVAVSGWISRGFLQQQAVDEVLNNARLMMEQALAVRAYTSGQITPLLAPHMESEFLPQSVPSFSATEVLGKLRTNHPEFGYKEATLNPTNPRDRANGWEVDIVQAFRNEAELKEHVGQRDTPTGRSLYVARPLRISDAACLRCHSSVEAAPRSMVAKYGPANGFGWQMNEVVGAQIVSVPMDVPLQRADNSFRLFVGSLIGVFLVLGVVLNLMIWWVVVRPVTRLSALADRVSQGELDAPEFTTGSRDEIGTLAQSFSRMRTSVVQAMKMLET</sequence>
<evidence type="ECO:0000256" key="5">
    <source>
        <dbReference type="ARBA" id="ARBA00022777"/>
    </source>
</evidence>
<dbReference type="InterPro" id="IPR003660">
    <property type="entry name" value="HAMP_dom"/>
</dbReference>
<comment type="catalytic activity">
    <reaction evidence="1">
        <text>ATP + protein L-histidine = ADP + protein N-phospho-L-histidine.</text>
        <dbReference type="EC" id="2.7.13.3"/>
    </reaction>
</comment>
<protein>
    <recommendedName>
        <fullName evidence="2">histidine kinase</fullName>
        <ecNumber evidence="2">2.7.13.3</ecNumber>
    </recommendedName>
</protein>
<comment type="caution">
    <text evidence="9">The sequence shown here is derived from an EMBL/GenBank/DDBJ whole genome shotgun (WGS) entry which is preliminary data.</text>
</comment>
<reference evidence="9 10" key="1">
    <citation type="submission" date="2019-01" db="EMBL/GenBank/DDBJ databases">
        <authorList>
            <person name="Chen W.-M."/>
        </authorList>
    </citation>
    <scope>NUCLEOTIDE SEQUENCE [LARGE SCALE GENOMIC DNA]</scope>
    <source>
        <strain evidence="9 10">ICH-3</strain>
    </source>
</reference>
<evidence type="ECO:0000313" key="10">
    <source>
        <dbReference type="Proteomes" id="UP000288178"/>
    </source>
</evidence>
<dbReference type="OrthoDB" id="114218at2"/>
<evidence type="ECO:0000256" key="2">
    <source>
        <dbReference type="ARBA" id="ARBA00012438"/>
    </source>
</evidence>
<feature type="transmembrane region" description="Helical" evidence="7">
    <location>
        <begin position="7"/>
        <end position="25"/>
    </location>
</feature>
<dbReference type="InterPro" id="IPR050980">
    <property type="entry name" value="2C_sensor_his_kinase"/>
</dbReference>
<dbReference type="PROSITE" id="PS50885">
    <property type="entry name" value="HAMP"/>
    <property type="match status" value="1"/>
</dbReference>
<dbReference type="AlphaFoldDB" id="A0A3S2WY67"/>
<dbReference type="InterPro" id="IPR021796">
    <property type="entry name" value="Tll0287-like_dom"/>
</dbReference>
<proteinExistence type="predicted"/>
<dbReference type="Pfam" id="PF11845">
    <property type="entry name" value="Tll0287-like"/>
    <property type="match status" value="1"/>
</dbReference>
<organism evidence="9 10">
    <name type="scientific">Rubrivivax albus</name>
    <dbReference type="NCBI Taxonomy" id="2499835"/>
    <lineage>
        <taxon>Bacteria</taxon>
        <taxon>Pseudomonadati</taxon>
        <taxon>Pseudomonadota</taxon>
        <taxon>Betaproteobacteria</taxon>
        <taxon>Burkholderiales</taxon>
        <taxon>Sphaerotilaceae</taxon>
        <taxon>Rubrivivax</taxon>
    </lineage>
</organism>
<feature type="transmembrane region" description="Helical" evidence="7">
    <location>
        <begin position="211"/>
        <end position="235"/>
    </location>
</feature>
<keyword evidence="6" id="KW-0067">ATP-binding</keyword>